<evidence type="ECO:0000313" key="2">
    <source>
        <dbReference type="Proteomes" id="UP000199385"/>
    </source>
</evidence>
<dbReference type="AlphaFoldDB" id="A0A1A8ZJU2"/>
<dbReference type="OrthoDB" id="3373592at2"/>
<evidence type="ECO:0008006" key="3">
    <source>
        <dbReference type="Google" id="ProtNLM"/>
    </source>
</evidence>
<dbReference type="Gene3D" id="1.25.40.10">
    <property type="entry name" value="Tetratricopeptide repeat domain"/>
    <property type="match status" value="1"/>
</dbReference>
<gene>
    <name evidence="1" type="ORF">GA0070611_2594</name>
</gene>
<dbReference type="Proteomes" id="UP000199385">
    <property type="component" value="Chromosome I"/>
</dbReference>
<dbReference type="InterPro" id="IPR011990">
    <property type="entry name" value="TPR-like_helical_dom_sf"/>
</dbReference>
<evidence type="ECO:0000313" key="1">
    <source>
        <dbReference type="EMBL" id="SBT44161.1"/>
    </source>
</evidence>
<dbReference type="RefSeq" id="WP_091663183.1">
    <property type="nucleotide sequence ID" value="NZ_LT594323.1"/>
</dbReference>
<organism evidence="1 2">
    <name type="scientific">Micromonospora auratinigra</name>
    <dbReference type="NCBI Taxonomy" id="261654"/>
    <lineage>
        <taxon>Bacteria</taxon>
        <taxon>Bacillati</taxon>
        <taxon>Actinomycetota</taxon>
        <taxon>Actinomycetes</taxon>
        <taxon>Micromonosporales</taxon>
        <taxon>Micromonosporaceae</taxon>
        <taxon>Micromonospora</taxon>
    </lineage>
</organism>
<protein>
    <recommendedName>
        <fullName evidence="3">Tetratricopeptide repeat-containing protein</fullName>
    </recommendedName>
</protein>
<accession>A0A1A8ZJU2</accession>
<dbReference type="EMBL" id="LT594323">
    <property type="protein sequence ID" value="SBT44161.1"/>
    <property type="molecule type" value="Genomic_DNA"/>
</dbReference>
<name>A0A1A8ZJU2_9ACTN</name>
<sequence>MNGDERIEQARLLYEQAVFGGDRSAPEAADRALDAVEADLALARGRLLHARFLDERVEDPRELALFESAARLYQRLGDPRGEAEALFWVGTFHQVIREDNDAALPALQRSYELATRAGDRLTMSYAVRHLGFADLAAGSVEAGRERLEESVRLRREIGFRPGVAAGLVSLAYLHAEQGRDEEATALLAEAGEIAAACGAHGVLRWVAEAQARRQG</sequence>
<keyword evidence="2" id="KW-1185">Reference proteome</keyword>
<dbReference type="SUPFAM" id="SSF48452">
    <property type="entry name" value="TPR-like"/>
    <property type="match status" value="1"/>
</dbReference>
<dbReference type="STRING" id="261654.GA0070611_2594"/>
<dbReference type="PATRIC" id="fig|261654.4.peg.2638"/>
<proteinExistence type="predicted"/>
<reference evidence="2" key="1">
    <citation type="submission" date="2016-06" db="EMBL/GenBank/DDBJ databases">
        <authorList>
            <person name="Varghese N."/>
            <person name="Submissions Spin"/>
        </authorList>
    </citation>
    <scope>NUCLEOTIDE SEQUENCE [LARGE SCALE GENOMIC DNA]</scope>
    <source>
        <strain evidence="2">DSM 44815</strain>
    </source>
</reference>